<evidence type="ECO:0000313" key="2">
    <source>
        <dbReference type="EMBL" id="KAF8787279.1"/>
    </source>
</evidence>
<dbReference type="AlphaFoldDB" id="A0A8T0FCX2"/>
<dbReference type="EMBL" id="JABXBU010000015">
    <property type="protein sequence ID" value="KAF8787279.1"/>
    <property type="molecule type" value="Genomic_DNA"/>
</dbReference>
<dbReference type="Proteomes" id="UP000807504">
    <property type="component" value="Unassembled WGS sequence"/>
</dbReference>
<evidence type="ECO:0008006" key="4">
    <source>
        <dbReference type="Google" id="ProtNLM"/>
    </source>
</evidence>
<sequence>MLLWCSKYNIPGILYYIFFFTGLLPTPRKSKWNIATIIIFIIILMYVNVDNWIFIAMCKNEYNTAYIAYIIPYALTAWMWYVIYMKRKELSILLDMFQKCKCDEKLLNISAFLILCLPMINALIFTFQSNAFKSAYCPYGFSTNAPLVQFTIALTKLCIFSSVYPLYTDLVAFLYCTLCFRCSKFLNDIIQEIADCPSELLMPTKRLEIIKEKSRIDEITNAIEDVFSLPTFIIAVANQLTCFSFLSLYFTKRLTDYSALDIVVFVLKAANCFGCCVFVLWMASKVNLEDKRFKESFRTKLKHRMIAFKTREDLQLEKWLLEKPDIVFTGCDIFPYRRNSIFVVVGALLTYTVLITEK</sequence>
<organism evidence="2 3">
    <name type="scientific">Argiope bruennichi</name>
    <name type="common">Wasp spider</name>
    <name type="synonym">Aranea bruennichi</name>
    <dbReference type="NCBI Taxonomy" id="94029"/>
    <lineage>
        <taxon>Eukaryota</taxon>
        <taxon>Metazoa</taxon>
        <taxon>Ecdysozoa</taxon>
        <taxon>Arthropoda</taxon>
        <taxon>Chelicerata</taxon>
        <taxon>Arachnida</taxon>
        <taxon>Araneae</taxon>
        <taxon>Araneomorphae</taxon>
        <taxon>Entelegynae</taxon>
        <taxon>Araneoidea</taxon>
        <taxon>Araneidae</taxon>
        <taxon>Argiope</taxon>
    </lineage>
</organism>
<feature type="transmembrane region" description="Helical" evidence="1">
    <location>
        <begin position="226"/>
        <end position="250"/>
    </location>
</feature>
<feature type="transmembrane region" description="Helical" evidence="1">
    <location>
        <begin position="32"/>
        <end position="54"/>
    </location>
</feature>
<accession>A0A8T0FCX2</accession>
<comment type="caution">
    <text evidence="2">The sequence shown here is derived from an EMBL/GenBank/DDBJ whole genome shotgun (WGS) entry which is preliminary data.</text>
</comment>
<evidence type="ECO:0000313" key="3">
    <source>
        <dbReference type="Proteomes" id="UP000807504"/>
    </source>
</evidence>
<feature type="transmembrane region" description="Helical" evidence="1">
    <location>
        <begin position="66"/>
        <end position="85"/>
    </location>
</feature>
<evidence type="ECO:0000256" key="1">
    <source>
        <dbReference type="SAM" id="Phobius"/>
    </source>
</evidence>
<keyword evidence="1" id="KW-0472">Membrane</keyword>
<feature type="transmembrane region" description="Helical" evidence="1">
    <location>
        <begin position="106"/>
        <end position="127"/>
    </location>
</feature>
<protein>
    <recommendedName>
        <fullName evidence="4">Gustatory receptor</fullName>
    </recommendedName>
</protein>
<name>A0A8T0FCX2_ARGBR</name>
<gene>
    <name evidence="2" type="ORF">HNY73_008894</name>
</gene>
<feature type="transmembrane region" description="Helical" evidence="1">
    <location>
        <begin position="262"/>
        <end position="283"/>
    </location>
</feature>
<keyword evidence="3" id="KW-1185">Reference proteome</keyword>
<proteinExistence type="predicted"/>
<reference evidence="2" key="1">
    <citation type="journal article" date="2020" name="bioRxiv">
        <title>Chromosome-level reference genome of the European wasp spider Argiope bruennichi: a resource for studies on range expansion and evolutionary adaptation.</title>
        <authorList>
            <person name="Sheffer M.M."/>
            <person name="Hoppe A."/>
            <person name="Krehenwinkel H."/>
            <person name="Uhl G."/>
            <person name="Kuss A.W."/>
            <person name="Jensen L."/>
            <person name="Jensen C."/>
            <person name="Gillespie R.G."/>
            <person name="Hoff K.J."/>
            <person name="Prost S."/>
        </authorList>
    </citation>
    <scope>NUCLEOTIDE SEQUENCE</scope>
</reference>
<reference evidence="2" key="2">
    <citation type="submission" date="2020-06" db="EMBL/GenBank/DDBJ databases">
        <authorList>
            <person name="Sheffer M."/>
        </authorList>
    </citation>
    <scope>NUCLEOTIDE SEQUENCE</scope>
</reference>
<feature type="transmembrane region" description="Helical" evidence="1">
    <location>
        <begin position="6"/>
        <end position="25"/>
    </location>
</feature>
<keyword evidence="1" id="KW-1133">Transmembrane helix</keyword>
<keyword evidence="1" id="KW-0812">Transmembrane</keyword>
<feature type="transmembrane region" description="Helical" evidence="1">
    <location>
        <begin position="147"/>
        <end position="167"/>
    </location>
</feature>